<dbReference type="Gene3D" id="1.20.1280.50">
    <property type="match status" value="1"/>
</dbReference>
<evidence type="ECO:0000259" key="5">
    <source>
        <dbReference type="PROSITE" id="PS50181"/>
    </source>
</evidence>
<organism evidence="6 7">
    <name type="scientific">Lachancea mirantina</name>
    <dbReference type="NCBI Taxonomy" id="1230905"/>
    <lineage>
        <taxon>Eukaryota</taxon>
        <taxon>Fungi</taxon>
        <taxon>Dikarya</taxon>
        <taxon>Ascomycota</taxon>
        <taxon>Saccharomycotina</taxon>
        <taxon>Saccharomycetes</taxon>
        <taxon>Saccharomycetales</taxon>
        <taxon>Saccharomycetaceae</taxon>
        <taxon>Lachancea</taxon>
    </lineage>
</organism>
<dbReference type="SUPFAM" id="SSF48452">
    <property type="entry name" value="TPR-like"/>
    <property type="match status" value="1"/>
</dbReference>
<keyword evidence="4" id="KW-0175">Coiled coil</keyword>
<evidence type="ECO:0000256" key="1">
    <source>
        <dbReference type="ARBA" id="ARBA00022737"/>
    </source>
</evidence>
<dbReference type="InterPro" id="IPR001810">
    <property type="entry name" value="F-box_dom"/>
</dbReference>
<sequence>MSEQDIVERALNLGTTYFKNEDYSKAAKIFTKALKLVQSYSVDDLIKLRSKHGLSRHLGDDPSRITHPRYLKILDNRAATWEKLGDLHKALKDTKKMVKEDPYHLKAYVRYGKILQKLQLDGEADEVYERALKIADGGYRRFGISASERLVEAITLQKNLIRSRKISRESLATVGCEKRPIAPDSKDATKFLCGGLKKKKPEIPLGTDLISMCPTELFVAIFRHLTTKELVNCMLVSKLWRWRLMSVPQVFKDIKLNSVSYRHTANLVEFLKRLSKVASRIQINMLIFAPCLKAEEDRSLKLLLSCSFLNVRNCVLKTKELSLDRISNLLRTNPKLASSIENLTLVAAYSRNLSDAAENELLNLTTNLKTLELIVPRTIQPESLTSLLREKNDLQVVEANIQSLESVKIICDFRHVNPFFPYRKAITNSLPSTKLRKLFICGATCESGMNFQWLANFPNLDEFWFENNKNAFFHDFLQTVIERPIFHNLSKLIFREHRINSQPINLLEFPALHENQGFINNLIHLTTLDIMSTSLGGHGLSKLLFSLTENKIRKLNIGDCPYMHFQRTNDVGFLDLALALQKVPHLEDLSVHQAVALDDFSLKNLKAAAKYVKKLRKLDLSFNMALTGPAIYDFLRGLTESDYILLDKLSLHGCPSVSELTVKAIRSKGLVKELDFSLDKASWKVFGVNSLASFN</sequence>
<evidence type="ECO:0000313" key="7">
    <source>
        <dbReference type="Proteomes" id="UP000191024"/>
    </source>
</evidence>
<name>A0A1G4J1K8_9SACH</name>
<feature type="coiled-coil region" evidence="4">
    <location>
        <begin position="354"/>
        <end position="407"/>
    </location>
</feature>
<evidence type="ECO:0000256" key="2">
    <source>
        <dbReference type="ARBA" id="ARBA00022803"/>
    </source>
</evidence>
<dbReference type="AlphaFoldDB" id="A0A1G4J1K8"/>
<evidence type="ECO:0000256" key="4">
    <source>
        <dbReference type="SAM" id="Coils"/>
    </source>
</evidence>
<accession>A0A1G4J1K8</accession>
<evidence type="ECO:0000256" key="3">
    <source>
        <dbReference type="PROSITE-ProRule" id="PRU00339"/>
    </source>
</evidence>
<dbReference type="SMART" id="SM00028">
    <property type="entry name" value="TPR"/>
    <property type="match status" value="3"/>
</dbReference>
<gene>
    <name evidence="6" type="ORF">LAMI_0C03158G</name>
</gene>
<dbReference type="Gene3D" id="3.80.10.10">
    <property type="entry name" value="Ribonuclease Inhibitor"/>
    <property type="match status" value="1"/>
</dbReference>
<dbReference type="Pfam" id="PF12937">
    <property type="entry name" value="F-box-like"/>
    <property type="match status" value="1"/>
</dbReference>
<dbReference type="PROSITE" id="PS50181">
    <property type="entry name" value="FBOX"/>
    <property type="match status" value="1"/>
</dbReference>
<reference evidence="7" key="1">
    <citation type="submission" date="2016-03" db="EMBL/GenBank/DDBJ databases">
        <authorList>
            <person name="Devillers H."/>
        </authorList>
    </citation>
    <scope>NUCLEOTIDE SEQUENCE [LARGE SCALE GENOMIC DNA]</scope>
</reference>
<dbReference type="Gene3D" id="1.25.40.10">
    <property type="entry name" value="Tetratricopeptide repeat domain"/>
    <property type="match status" value="1"/>
</dbReference>
<dbReference type="OrthoDB" id="629492at2759"/>
<dbReference type="PANTHER" id="PTHR22904">
    <property type="entry name" value="TPR REPEAT CONTAINING PROTEIN"/>
    <property type="match status" value="1"/>
</dbReference>
<dbReference type="InterPro" id="IPR036047">
    <property type="entry name" value="F-box-like_dom_sf"/>
</dbReference>
<dbReference type="STRING" id="1230905.A0A1G4J1K8"/>
<keyword evidence="7" id="KW-1185">Reference proteome</keyword>
<dbReference type="InterPro" id="IPR019734">
    <property type="entry name" value="TPR_rpt"/>
</dbReference>
<dbReference type="PANTHER" id="PTHR22904:SF523">
    <property type="entry name" value="STRESS-INDUCED-PHOSPHOPROTEIN 1"/>
    <property type="match status" value="1"/>
</dbReference>
<dbReference type="Proteomes" id="UP000191024">
    <property type="component" value="Chromosome C"/>
</dbReference>
<dbReference type="GO" id="GO:0051879">
    <property type="term" value="F:Hsp90 protein binding"/>
    <property type="evidence" value="ECO:0007669"/>
    <property type="project" value="TreeGrafter"/>
</dbReference>
<dbReference type="PROSITE" id="PS50005">
    <property type="entry name" value="TPR"/>
    <property type="match status" value="1"/>
</dbReference>
<dbReference type="InterPro" id="IPR032675">
    <property type="entry name" value="LRR_dom_sf"/>
</dbReference>
<proteinExistence type="predicted"/>
<dbReference type="EMBL" id="LT598466">
    <property type="protein sequence ID" value="SCU83423.1"/>
    <property type="molecule type" value="Genomic_DNA"/>
</dbReference>
<feature type="repeat" description="TPR" evidence="3">
    <location>
        <begin position="7"/>
        <end position="40"/>
    </location>
</feature>
<dbReference type="InterPro" id="IPR011990">
    <property type="entry name" value="TPR-like_helical_dom_sf"/>
</dbReference>
<keyword evidence="1" id="KW-0677">Repeat</keyword>
<protein>
    <submittedName>
        <fullName evidence="6">LAMI_0C03158g1_1</fullName>
    </submittedName>
</protein>
<feature type="domain" description="F-box" evidence="5">
    <location>
        <begin position="207"/>
        <end position="254"/>
    </location>
</feature>
<dbReference type="SUPFAM" id="SSF52047">
    <property type="entry name" value="RNI-like"/>
    <property type="match status" value="1"/>
</dbReference>
<keyword evidence="2 3" id="KW-0802">TPR repeat</keyword>
<dbReference type="Pfam" id="PF13181">
    <property type="entry name" value="TPR_8"/>
    <property type="match status" value="2"/>
</dbReference>
<dbReference type="SUPFAM" id="SSF81383">
    <property type="entry name" value="F-box domain"/>
    <property type="match status" value="1"/>
</dbReference>
<evidence type="ECO:0000313" key="6">
    <source>
        <dbReference type="EMBL" id="SCU83423.1"/>
    </source>
</evidence>